<organism evidence="3 4">
    <name type="scientific">Chthoniobacter flavus Ellin428</name>
    <dbReference type="NCBI Taxonomy" id="497964"/>
    <lineage>
        <taxon>Bacteria</taxon>
        <taxon>Pseudomonadati</taxon>
        <taxon>Verrucomicrobiota</taxon>
        <taxon>Spartobacteria</taxon>
        <taxon>Chthoniobacterales</taxon>
        <taxon>Chthoniobacteraceae</taxon>
        <taxon>Chthoniobacter</taxon>
    </lineage>
</organism>
<dbReference type="InterPro" id="IPR029058">
    <property type="entry name" value="AB_hydrolase_fold"/>
</dbReference>
<evidence type="ECO:0000313" key="3">
    <source>
        <dbReference type="EMBL" id="EDY20853.1"/>
    </source>
</evidence>
<dbReference type="EMBL" id="ABVL01000003">
    <property type="protein sequence ID" value="EDY20853.1"/>
    <property type="molecule type" value="Genomic_DNA"/>
</dbReference>
<keyword evidence="4" id="KW-1185">Reference proteome</keyword>
<proteinExistence type="predicted"/>
<dbReference type="Proteomes" id="UP000005824">
    <property type="component" value="Unassembled WGS sequence"/>
</dbReference>
<dbReference type="PANTHER" id="PTHR37946">
    <property type="entry name" value="SLL1969 PROTEIN"/>
    <property type="match status" value="1"/>
</dbReference>
<evidence type="ECO:0000313" key="4">
    <source>
        <dbReference type="Proteomes" id="UP000005824"/>
    </source>
</evidence>
<dbReference type="RefSeq" id="WP_006978472.1">
    <property type="nucleotide sequence ID" value="NZ_ABVL01000003.1"/>
</dbReference>
<dbReference type="InParanoid" id="B4CX55"/>
<sequence precursor="true">MRALPCLLGTAFLLAACAPYADITEKQPSLPAKSGPGPLADAEQAIGKALHRDHVNPLQALGDCLGAMDIALRALRKNPANATARRDYNFALGRVFEIIHEARLNPWTQPLHMPGPGGGFELAYAADPHAEWNPARCDFTPADQFDVRGLYVSRRVTRDGIGAPLVTIERDINRQARQTFAPSRLFYGLTGVAHLQGRRCVLALEDPLAHETTQLDGHTYPLAADFTAPLAVMLKMTDPKKHELSRLLNPEKFAHTAAIERLQPYDPNKTVVLVIHGLMDSQATWIPMINTLRGDPDIRKHYQFWFYSYPSGYPYPYSAAILRDELDAVEKRFPARKPMVVVGHSMGGCISRLLITDSGDRLWMTIFGRRPEQVPLSVHTREYFEEELFFHHRAEIGRVIFIAAPLRGSDLASGWLGRLAASLIRPARLASQASREMLRLTSIRENELKPKRRANSVDTLSPKSRFVNAINTIPVTPGIPYDTIIGDRGRHDSPNSSDGVVPYWSSHMDGAELEDIVPSSHTAHQNPQAIAEVLHILKTHASP</sequence>
<feature type="domain" description="AB hydrolase-1" evidence="2">
    <location>
        <begin position="272"/>
        <end position="532"/>
    </location>
</feature>
<dbReference type="eggNOG" id="COG1075">
    <property type="taxonomic scope" value="Bacteria"/>
</dbReference>
<dbReference type="AlphaFoldDB" id="B4CX55"/>
<comment type="caution">
    <text evidence="3">The sequence shown here is derived from an EMBL/GenBank/DDBJ whole genome shotgun (WGS) entry which is preliminary data.</text>
</comment>
<dbReference type="PROSITE" id="PS51257">
    <property type="entry name" value="PROKAR_LIPOPROTEIN"/>
    <property type="match status" value="1"/>
</dbReference>
<feature type="chain" id="PRO_5002802833" description="AB hydrolase-1 domain-containing protein" evidence="1">
    <location>
        <begin position="22"/>
        <end position="543"/>
    </location>
</feature>
<dbReference type="ESTHER" id="9bact-b4cx55">
    <property type="family name" value="6_AlphaBeta_hydrolase"/>
</dbReference>
<feature type="signal peptide" evidence="1">
    <location>
        <begin position="1"/>
        <end position="21"/>
    </location>
</feature>
<dbReference type="SUPFAM" id="SSF53474">
    <property type="entry name" value="alpha/beta-Hydrolases"/>
    <property type="match status" value="1"/>
</dbReference>
<dbReference type="STRING" id="497964.CfE428DRAFT_1146"/>
<name>B4CX55_9BACT</name>
<evidence type="ECO:0000256" key="1">
    <source>
        <dbReference type="SAM" id="SignalP"/>
    </source>
</evidence>
<dbReference type="Pfam" id="PF12697">
    <property type="entry name" value="Abhydrolase_6"/>
    <property type="match status" value="1"/>
</dbReference>
<dbReference type="PANTHER" id="PTHR37946:SF1">
    <property type="entry name" value="SLL1969 PROTEIN"/>
    <property type="match status" value="1"/>
</dbReference>
<dbReference type="Gene3D" id="3.40.50.1820">
    <property type="entry name" value="alpha/beta hydrolase"/>
    <property type="match status" value="1"/>
</dbReference>
<evidence type="ECO:0000259" key="2">
    <source>
        <dbReference type="Pfam" id="PF12697"/>
    </source>
</evidence>
<dbReference type="InterPro" id="IPR000073">
    <property type="entry name" value="AB_hydrolase_1"/>
</dbReference>
<accession>B4CX55</accession>
<gene>
    <name evidence="3" type="ORF">CfE428DRAFT_1146</name>
</gene>
<keyword evidence="1" id="KW-0732">Signal</keyword>
<protein>
    <recommendedName>
        <fullName evidence="2">AB hydrolase-1 domain-containing protein</fullName>
    </recommendedName>
</protein>
<reference evidence="3 4" key="1">
    <citation type="journal article" date="2011" name="J. Bacteriol.">
        <title>Genome sequence of Chthoniobacter flavus Ellin428, an aerobic heterotrophic soil bacterium.</title>
        <authorList>
            <person name="Kant R."/>
            <person name="van Passel M.W."/>
            <person name="Palva A."/>
            <person name="Lucas S."/>
            <person name="Lapidus A."/>
            <person name="Glavina Del Rio T."/>
            <person name="Dalin E."/>
            <person name="Tice H."/>
            <person name="Bruce D."/>
            <person name="Goodwin L."/>
            <person name="Pitluck S."/>
            <person name="Larimer F.W."/>
            <person name="Land M.L."/>
            <person name="Hauser L."/>
            <person name="Sangwan P."/>
            <person name="de Vos W.M."/>
            <person name="Janssen P.H."/>
            <person name="Smidt H."/>
        </authorList>
    </citation>
    <scope>NUCLEOTIDE SEQUENCE [LARGE SCALE GENOMIC DNA]</scope>
    <source>
        <strain evidence="3 4">Ellin428</strain>
    </source>
</reference>